<evidence type="ECO:0008006" key="3">
    <source>
        <dbReference type="Google" id="ProtNLM"/>
    </source>
</evidence>
<keyword evidence="2" id="KW-1185">Reference proteome</keyword>
<sequence length="234" mass="25971">MKKSLLILGLMTLFACNRENENLGITELSGSSSKTASSRSGDIGAIPSGFLPHNLSCEDGETIGLIDSLPDPFSNFNSVIQVKTKYQPIAKQGVISLPELIVKYLSEQGIRYEQVFFDNSTPQPGSYFANNSYKEFTFSEGRTTIPEPNGNVATFNVFPYNDFMDNDYASIVVKNAYSKIVASMPGNARNSIKAIRIFYPNDYICSNISSERRNLKIQVIYKLNFATQTPVLEP</sequence>
<accession>A0ABT2W2W1</accession>
<organism evidence="1 2">
    <name type="scientific">Chryseobacterium edaphi</name>
    <dbReference type="NCBI Taxonomy" id="2976532"/>
    <lineage>
        <taxon>Bacteria</taxon>
        <taxon>Pseudomonadati</taxon>
        <taxon>Bacteroidota</taxon>
        <taxon>Flavobacteriia</taxon>
        <taxon>Flavobacteriales</taxon>
        <taxon>Weeksellaceae</taxon>
        <taxon>Chryseobacterium group</taxon>
        <taxon>Chryseobacterium</taxon>
    </lineage>
</organism>
<protein>
    <recommendedName>
        <fullName evidence="3">Lipoprotein</fullName>
    </recommendedName>
</protein>
<reference evidence="2" key="1">
    <citation type="submission" date="2023-07" db="EMBL/GenBank/DDBJ databases">
        <title>Chryseobacterium sp. strain PBS4-4 Genome sequencing and assembly.</title>
        <authorList>
            <person name="Jung Y."/>
        </authorList>
    </citation>
    <scope>NUCLEOTIDE SEQUENCE [LARGE SCALE GENOMIC DNA]</scope>
    <source>
        <strain evidence="2">PBS4-4</strain>
    </source>
</reference>
<gene>
    <name evidence="1" type="ORF">NZ698_05055</name>
</gene>
<evidence type="ECO:0000313" key="2">
    <source>
        <dbReference type="Proteomes" id="UP001208649"/>
    </source>
</evidence>
<dbReference type="RefSeq" id="WP_263001996.1">
    <property type="nucleotide sequence ID" value="NZ_JAOTEM010000001.1"/>
</dbReference>
<evidence type="ECO:0000313" key="1">
    <source>
        <dbReference type="EMBL" id="MCU7616556.1"/>
    </source>
</evidence>
<proteinExistence type="predicted"/>
<comment type="caution">
    <text evidence="1">The sequence shown here is derived from an EMBL/GenBank/DDBJ whole genome shotgun (WGS) entry which is preliminary data.</text>
</comment>
<dbReference type="Proteomes" id="UP001208649">
    <property type="component" value="Unassembled WGS sequence"/>
</dbReference>
<dbReference type="EMBL" id="JAOTEM010000001">
    <property type="protein sequence ID" value="MCU7616556.1"/>
    <property type="molecule type" value="Genomic_DNA"/>
</dbReference>
<name>A0ABT2W2W1_9FLAO</name>
<dbReference type="PROSITE" id="PS51257">
    <property type="entry name" value="PROKAR_LIPOPROTEIN"/>
    <property type="match status" value="1"/>
</dbReference>